<proteinExistence type="predicted"/>
<reference evidence="4" key="1">
    <citation type="submission" date="2025-08" db="UniProtKB">
        <authorList>
            <consortium name="Ensembl"/>
        </authorList>
    </citation>
    <scope>IDENTIFICATION</scope>
</reference>
<dbReference type="Gene3D" id="1.10.4020.10">
    <property type="entry name" value="DNA breaking-rejoining enzymes"/>
    <property type="match status" value="1"/>
</dbReference>
<dbReference type="SUPFAM" id="SSF47353">
    <property type="entry name" value="Retrovirus capsid dimerization domain-like"/>
    <property type="match status" value="1"/>
</dbReference>
<dbReference type="InterPro" id="IPR050916">
    <property type="entry name" value="SCAN-C2H2_zinc_finger"/>
</dbReference>
<dbReference type="Proteomes" id="UP000594220">
    <property type="component" value="Unplaced"/>
</dbReference>
<dbReference type="Ensembl" id="ENSCPRT00005014636.1">
    <property type="protein sequence ID" value="ENSCPRP00005012426.1"/>
    <property type="gene ID" value="ENSCPRG00005008817.1"/>
</dbReference>
<dbReference type="InterPro" id="IPR038269">
    <property type="entry name" value="SCAN_sf"/>
</dbReference>
<feature type="domain" description="SCAN box" evidence="3">
    <location>
        <begin position="55"/>
        <end position="117"/>
    </location>
</feature>
<protein>
    <recommendedName>
        <fullName evidence="3">SCAN box domain-containing protein</fullName>
    </recommendedName>
</protein>
<organism evidence="4 5">
    <name type="scientific">Crocodylus porosus</name>
    <name type="common">Saltwater crocodile</name>
    <name type="synonym">Estuarine crocodile</name>
    <dbReference type="NCBI Taxonomy" id="8502"/>
    <lineage>
        <taxon>Eukaryota</taxon>
        <taxon>Metazoa</taxon>
        <taxon>Chordata</taxon>
        <taxon>Craniata</taxon>
        <taxon>Vertebrata</taxon>
        <taxon>Euteleostomi</taxon>
        <taxon>Archelosauria</taxon>
        <taxon>Archosauria</taxon>
        <taxon>Crocodylia</taxon>
        <taxon>Longirostres</taxon>
        <taxon>Crocodylidae</taxon>
        <taxon>Crocodylus</taxon>
    </lineage>
</organism>
<dbReference type="AlphaFoldDB" id="A0A7M4ENK9"/>
<dbReference type="PANTHER" id="PTHR45935">
    <property type="entry name" value="PROTEIN ZBED8-RELATED"/>
    <property type="match status" value="1"/>
</dbReference>
<evidence type="ECO:0000313" key="5">
    <source>
        <dbReference type="Proteomes" id="UP000594220"/>
    </source>
</evidence>
<dbReference type="GeneTree" id="ENSGT00960000189513"/>
<evidence type="ECO:0000313" key="4">
    <source>
        <dbReference type="Ensembl" id="ENSCPRP00005012426.1"/>
    </source>
</evidence>
<keyword evidence="1" id="KW-0539">Nucleus</keyword>
<feature type="region of interest" description="Disordered" evidence="2">
    <location>
        <begin position="1"/>
        <end position="22"/>
    </location>
</feature>
<accession>A0A7M4ENK9</accession>
<dbReference type="Pfam" id="PF02023">
    <property type="entry name" value="SCAN"/>
    <property type="match status" value="1"/>
</dbReference>
<reference evidence="4" key="2">
    <citation type="submission" date="2025-09" db="UniProtKB">
        <authorList>
            <consortium name="Ensembl"/>
        </authorList>
    </citation>
    <scope>IDENTIFICATION</scope>
</reference>
<sequence length="140" mass="16511">MSPQDDMEWLTRLSPEPRPGTTKRWKKPYYTCWRSPWKCTVRSSRLKKGPKGSLPCLLAQMLRDLVEQWLLPKTRMIHEVVDLIVLEQFLIDLGSNTQHWVQRHQPKTVEEALQLLQMNSQKFILSSETVAFFSSQTWVN</sequence>
<dbReference type="PROSITE" id="PS50804">
    <property type="entry name" value="SCAN_BOX"/>
    <property type="match status" value="1"/>
</dbReference>
<evidence type="ECO:0000256" key="2">
    <source>
        <dbReference type="SAM" id="MobiDB-lite"/>
    </source>
</evidence>
<evidence type="ECO:0000259" key="3">
    <source>
        <dbReference type="PROSITE" id="PS50804"/>
    </source>
</evidence>
<dbReference type="PANTHER" id="PTHR45935:SF24">
    <property type="entry name" value="SCAN BOX DOMAIN-CONTAINING PROTEIN"/>
    <property type="match status" value="1"/>
</dbReference>
<name>A0A7M4ENK9_CROPO</name>
<dbReference type="InterPro" id="IPR003309">
    <property type="entry name" value="SCAN_dom"/>
</dbReference>
<keyword evidence="5" id="KW-1185">Reference proteome</keyword>
<evidence type="ECO:0000256" key="1">
    <source>
        <dbReference type="ARBA" id="ARBA00023242"/>
    </source>
</evidence>